<name>A0A922M3X5_SPOEX</name>
<reference evidence="2" key="1">
    <citation type="journal article" date="2021" name="G3 (Bethesda)">
        <title>Genome and transcriptome analysis of the beet armyworm Spodoptera exigua reveals targets for pest control. .</title>
        <authorList>
            <person name="Simon S."/>
            <person name="Breeschoten T."/>
            <person name="Jansen H.J."/>
            <person name="Dirks R.P."/>
            <person name="Schranz M.E."/>
            <person name="Ros V.I.D."/>
        </authorList>
    </citation>
    <scope>NUCLEOTIDE SEQUENCE</scope>
    <source>
        <strain evidence="2">TB_SE_WUR_2020</strain>
    </source>
</reference>
<feature type="compositionally biased region" description="Polar residues" evidence="1">
    <location>
        <begin position="97"/>
        <end position="111"/>
    </location>
</feature>
<proteinExistence type="predicted"/>
<evidence type="ECO:0000256" key="1">
    <source>
        <dbReference type="SAM" id="MobiDB-lite"/>
    </source>
</evidence>
<organism evidence="2 3">
    <name type="scientific">Spodoptera exigua</name>
    <name type="common">Beet armyworm</name>
    <name type="synonym">Noctua fulgens</name>
    <dbReference type="NCBI Taxonomy" id="7107"/>
    <lineage>
        <taxon>Eukaryota</taxon>
        <taxon>Metazoa</taxon>
        <taxon>Ecdysozoa</taxon>
        <taxon>Arthropoda</taxon>
        <taxon>Hexapoda</taxon>
        <taxon>Insecta</taxon>
        <taxon>Pterygota</taxon>
        <taxon>Neoptera</taxon>
        <taxon>Endopterygota</taxon>
        <taxon>Lepidoptera</taxon>
        <taxon>Glossata</taxon>
        <taxon>Ditrysia</taxon>
        <taxon>Noctuoidea</taxon>
        <taxon>Noctuidae</taxon>
        <taxon>Amphipyrinae</taxon>
        <taxon>Spodoptera</taxon>
    </lineage>
</organism>
<evidence type="ECO:0000313" key="2">
    <source>
        <dbReference type="EMBL" id="KAH9629668.1"/>
    </source>
</evidence>
<gene>
    <name evidence="2" type="ORF">HF086_009004</name>
</gene>
<dbReference type="EMBL" id="JACEFF010000854">
    <property type="protein sequence ID" value="KAH9629668.1"/>
    <property type="molecule type" value="Genomic_DNA"/>
</dbReference>
<accession>A0A922M3X5</accession>
<dbReference type="AlphaFoldDB" id="A0A922M3X5"/>
<sequence>MSSKHCTRYNNNKTTARRRQCLLGIWAGEKEPVHIEIIERDDVFWKSKMQSKLIRFYHKCLLPKIVNPRHTRGMSIRNLILEENKSSENKENEESLTQDNSDLLSGPSSQFGGECHKDCGFDPLKGDSRPALRNVSVDETEPGPSTRPLNFYEF</sequence>
<feature type="compositionally biased region" description="Basic and acidic residues" evidence="1">
    <location>
        <begin position="114"/>
        <end position="130"/>
    </location>
</feature>
<feature type="region of interest" description="Disordered" evidence="1">
    <location>
        <begin position="83"/>
        <end position="154"/>
    </location>
</feature>
<evidence type="ECO:0000313" key="3">
    <source>
        <dbReference type="Proteomes" id="UP000814243"/>
    </source>
</evidence>
<protein>
    <submittedName>
        <fullName evidence="2">Uncharacterized protein</fullName>
    </submittedName>
</protein>
<comment type="caution">
    <text evidence="2">The sequence shown here is derived from an EMBL/GenBank/DDBJ whole genome shotgun (WGS) entry which is preliminary data.</text>
</comment>
<dbReference type="Proteomes" id="UP000814243">
    <property type="component" value="Unassembled WGS sequence"/>
</dbReference>
<feature type="compositionally biased region" description="Basic and acidic residues" evidence="1">
    <location>
        <begin position="83"/>
        <end position="93"/>
    </location>
</feature>